<comment type="caution">
    <text evidence="3">The sequence shown here is derived from an EMBL/GenBank/DDBJ whole genome shotgun (WGS) entry which is preliminary data.</text>
</comment>
<keyword evidence="1 2" id="KW-0732">Signal</keyword>
<dbReference type="Gene3D" id="2.60.40.1220">
    <property type="match status" value="3"/>
</dbReference>
<feature type="chain" id="PRO_5046356182" evidence="2">
    <location>
        <begin position="26"/>
        <end position="975"/>
    </location>
</feature>
<reference evidence="3 4" key="1">
    <citation type="submission" date="2024-04" db="EMBL/GenBank/DDBJ databases">
        <authorList>
            <person name="Wu Y.S."/>
            <person name="Zhang L."/>
        </authorList>
    </citation>
    <scope>NUCLEOTIDE SEQUENCE [LARGE SCALE GENOMIC DNA]</scope>
    <source>
        <strain evidence="3 4">KG-01</strain>
    </source>
</reference>
<gene>
    <name evidence="3" type="ORF">AAF454_04180</name>
</gene>
<accession>A0ABU9LIR2</accession>
<evidence type="ECO:0000256" key="1">
    <source>
        <dbReference type="ARBA" id="ARBA00022729"/>
    </source>
</evidence>
<keyword evidence="4" id="KW-1185">Reference proteome</keyword>
<dbReference type="EMBL" id="JBCEWA010000003">
    <property type="protein sequence ID" value="MEL5987604.1"/>
    <property type="molecule type" value="Genomic_DNA"/>
</dbReference>
<evidence type="ECO:0000313" key="3">
    <source>
        <dbReference type="EMBL" id="MEL5987604.1"/>
    </source>
</evidence>
<name>A0ABU9LIR2_9BACL</name>
<feature type="signal peptide" evidence="2">
    <location>
        <begin position="1"/>
        <end position="25"/>
    </location>
</feature>
<proteinExistence type="predicted"/>
<evidence type="ECO:0000256" key="2">
    <source>
        <dbReference type="SAM" id="SignalP"/>
    </source>
</evidence>
<protein>
    <submittedName>
        <fullName evidence="3">Uncharacterized protein</fullName>
    </submittedName>
</protein>
<organism evidence="3 4">
    <name type="scientific">Kurthia gibsonii</name>
    <dbReference type="NCBI Taxonomy" id="33946"/>
    <lineage>
        <taxon>Bacteria</taxon>
        <taxon>Bacillati</taxon>
        <taxon>Bacillota</taxon>
        <taxon>Bacilli</taxon>
        <taxon>Bacillales</taxon>
        <taxon>Caryophanaceae</taxon>
        <taxon>Kurthia</taxon>
    </lineage>
</organism>
<sequence>MSNFKLVKTAAALALGASVVTSAVATTDASAASKYKIKSGKLVYAKSGKVVKGYVTYKSTVYKNGSKLTGLKGKTYYKAGKKATGTYKGAYYVKGVKKVTTGTYNKAYYVKGVKKVSTGLYASKYYKDGKLATGTYKGAYYVKGLKKVTTGTYNGAYYVAGKKVVSTGLYKDQLYVSGKLNKGYKLYKEDLYKDAVLNKGLVVFEDKLYDGAKQNDKLVIFDGKLYDGVKVNEGIKKFEDKWYNNAELADGTFTIDGKEVAFENGVEVGAKVKSVEAINAQQVKVTFNKAVDKASAEAVSDGASSVVTVGDAKLTNPTLSEDGRTLTLTSNKTSYDAATVVVAPVKTKADANVSTPKYASLLTYKDTVAPTVASTEKVNYTTVKVIFSEPVQTQGSWEYTDKNGNVHSVTPANFNNKSLELSIDPTLVAVGSTVTFTGVNISDAANNLITPNPVKVDFVIGAKDEVAPTISSITQVGGKKFEITFDKEVTTGTVTVGGVSAKVAPKTENATTDKTFVVTTTSVLNNPQTVAVAGFKNLDGTSMTDYSKVVVFQKDEVAPTAKESKLVTIEGKHYVQLTFDKEVTEGSVNISGTQMKDYVTTTVDAVTVDAKYPKNDTSKKVLLVDLTGKTTLTVEDANYDLTVSSTAVKSDAEVAMASTKVAYTYKKVEAANTEVFVTDDIKVEKTVNPSVLTVTFSKDVDGASATMTSNYKVNGQTVKSVKLTSEKVAELTLNPGQISVTGTYNVAISDVKVKGSTKVMDTVTKPVTEMKENIAPTIKTAVLTSNDFSEGSAEVAAKADISQADTTKVTAGDLTNAKTTDLTTYTVSSDGLKITNDKNGTEITVTGGNATFTQGEVEFTVANATADEKFTVATTAKKDAVTAKSPTITLKASEKLNATVAQDALEVYAGSTKLALATTDAIVINNDTITIKLAKAVTTAELSAGLTVKPTATNNIKDEAGNSLDISASGVQVAR</sequence>
<evidence type="ECO:0000313" key="4">
    <source>
        <dbReference type="Proteomes" id="UP001398420"/>
    </source>
</evidence>
<dbReference type="InterPro" id="IPR014755">
    <property type="entry name" value="Cu-Rt/internalin_Ig-like"/>
</dbReference>
<dbReference type="RefSeq" id="WP_342302691.1">
    <property type="nucleotide sequence ID" value="NZ_JBCEWA010000003.1"/>
</dbReference>
<dbReference type="Proteomes" id="UP001398420">
    <property type="component" value="Unassembled WGS sequence"/>
</dbReference>